<gene>
    <name evidence="6" type="ORF">F511_27091</name>
</gene>
<dbReference type="GO" id="GO:0005666">
    <property type="term" value="C:RNA polymerase III complex"/>
    <property type="evidence" value="ECO:0007669"/>
    <property type="project" value="InterPro"/>
</dbReference>
<evidence type="ECO:0000256" key="2">
    <source>
        <dbReference type="ARBA" id="ARBA00022478"/>
    </source>
</evidence>
<dbReference type="InterPro" id="IPR007811">
    <property type="entry name" value="RPC4"/>
</dbReference>
<keyword evidence="2" id="KW-0240">DNA-directed RNA polymerase</keyword>
<evidence type="ECO:0000313" key="6">
    <source>
        <dbReference type="EMBL" id="KZV18989.1"/>
    </source>
</evidence>
<evidence type="ECO:0008006" key="8">
    <source>
        <dbReference type="Google" id="ProtNLM"/>
    </source>
</evidence>
<evidence type="ECO:0000256" key="4">
    <source>
        <dbReference type="ARBA" id="ARBA00023242"/>
    </source>
</evidence>
<dbReference type="Pfam" id="PF05132">
    <property type="entry name" value="RNA_pol_Rpc4"/>
    <property type="match status" value="1"/>
</dbReference>
<keyword evidence="3" id="KW-0804">Transcription</keyword>
<evidence type="ECO:0000256" key="1">
    <source>
        <dbReference type="ARBA" id="ARBA00004123"/>
    </source>
</evidence>
<proteinExistence type="predicted"/>
<feature type="region of interest" description="Disordered" evidence="5">
    <location>
        <begin position="84"/>
        <end position="107"/>
    </location>
</feature>
<evidence type="ECO:0000256" key="3">
    <source>
        <dbReference type="ARBA" id="ARBA00023163"/>
    </source>
</evidence>
<feature type="compositionally biased region" description="Polar residues" evidence="5">
    <location>
        <begin position="84"/>
        <end position="101"/>
    </location>
</feature>
<dbReference type="GO" id="GO:0042797">
    <property type="term" value="P:tRNA transcription by RNA polymerase III"/>
    <property type="evidence" value="ECO:0007669"/>
    <property type="project" value="TreeGrafter"/>
</dbReference>
<organism evidence="6 7">
    <name type="scientific">Dorcoceras hygrometricum</name>
    <dbReference type="NCBI Taxonomy" id="472368"/>
    <lineage>
        <taxon>Eukaryota</taxon>
        <taxon>Viridiplantae</taxon>
        <taxon>Streptophyta</taxon>
        <taxon>Embryophyta</taxon>
        <taxon>Tracheophyta</taxon>
        <taxon>Spermatophyta</taxon>
        <taxon>Magnoliopsida</taxon>
        <taxon>eudicotyledons</taxon>
        <taxon>Gunneridae</taxon>
        <taxon>Pentapetalae</taxon>
        <taxon>asterids</taxon>
        <taxon>lamiids</taxon>
        <taxon>Lamiales</taxon>
        <taxon>Gesneriaceae</taxon>
        <taxon>Didymocarpoideae</taxon>
        <taxon>Trichosporeae</taxon>
        <taxon>Loxocarpinae</taxon>
        <taxon>Dorcoceras</taxon>
    </lineage>
</organism>
<dbReference type="PANTHER" id="PTHR13408:SF0">
    <property type="entry name" value="DNA-DIRECTED RNA POLYMERASE III SUBUNIT RPC4"/>
    <property type="match status" value="1"/>
</dbReference>
<dbReference type="GO" id="GO:0003677">
    <property type="term" value="F:DNA binding"/>
    <property type="evidence" value="ECO:0007669"/>
    <property type="project" value="InterPro"/>
</dbReference>
<keyword evidence="7" id="KW-1185">Reference proteome</keyword>
<dbReference type="EMBL" id="KV017166">
    <property type="protein sequence ID" value="KZV18989.1"/>
    <property type="molecule type" value="Genomic_DNA"/>
</dbReference>
<accession>A0A2Z7AIR5</accession>
<sequence>MDQAKSAGNAPRKDYYTNYPVTLPLRRPYSGNPELLDEEEFGDDAERLQYDEYESNSTVDLGLMGDELEKRMLFLQLPANMPISKQSSNKEGQNQDNNLINSGKGERSSQKSCCLEALPAGFMGKMLVYKSGAIKLKLGDALFDVSAGLDCAFAQDVVAINTEKKHCCNLGELNQRAVLTPDIDSILENVCLNDFWGLRDECFMRFKHRDWCTGHMGFLHSWCFDRYPGGNKRKSLAPLVFFGTTGTMLDIIMGISACEREHAERQMKLLEAQNAENAGAET</sequence>
<dbReference type="Proteomes" id="UP000250235">
    <property type="component" value="Unassembled WGS sequence"/>
</dbReference>
<dbReference type="OrthoDB" id="5836119at2759"/>
<reference evidence="6 7" key="1">
    <citation type="journal article" date="2015" name="Proc. Natl. Acad. Sci. U.S.A.">
        <title>The resurrection genome of Boea hygrometrica: A blueprint for survival of dehydration.</title>
        <authorList>
            <person name="Xiao L."/>
            <person name="Yang G."/>
            <person name="Zhang L."/>
            <person name="Yang X."/>
            <person name="Zhao S."/>
            <person name="Ji Z."/>
            <person name="Zhou Q."/>
            <person name="Hu M."/>
            <person name="Wang Y."/>
            <person name="Chen M."/>
            <person name="Xu Y."/>
            <person name="Jin H."/>
            <person name="Xiao X."/>
            <person name="Hu G."/>
            <person name="Bao F."/>
            <person name="Hu Y."/>
            <person name="Wan P."/>
            <person name="Li L."/>
            <person name="Deng X."/>
            <person name="Kuang T."/>
            <person name="Xiang C."/>
            <person name="Zhu J.K."/>
            <person name="Oliver M.J."/>
            <person name="He Y."/>
        </authorList>
    </citation>
    <scope>NUCLEOTIDE SEQUENCE [LARGE SCALE GENOMIC DNA]</scope>
    <source>
        <strain evidence="7">cv. XS01</strain>
    </source>
</reference>
<evidence type="ECO:0000313" key="7">
    <source>
        <dbReference type="Proteomes" id="UP000250235"/>
    </source>
</evidence>
<protein>
    <recommendedName>
        <fullName evidence="8">DNA-directed RNA polymerase III subunit RPC4</fullName>
    </recommendedName>
</protein>
<dbReference type="AlphaFoldDB" id="A0A2Z7AIR5"/>
<keyword evidence="4" id="KW-0539">Nucleus</keyword>
<evidence type="ECO:0000256" key="5">
    <source>
        <dbReference type="SAM" id="MobiDB-lite"/>
    </source>
</evidence>
<name>A0A2Z7AIR5_9LAMI</name>
<comment type="subcellular location">
    <subcellularLocation>
        <location evidence="1">Nucleus</location>
    </subcellularLocation>
</comment>
<dbReference type="PANTHER" id="PTHR13408">
    <property type="entry name" value="DNA-DIRECTED RNA POLYMERASE III"/>
    <property type="match status" value="1"/>
</dbReference>